<dbReference type="PANTHER" id="PTHR32123:SF12">
    <property type="entry name" value="BICD FAMILY-LIKE CARGO ADAPTER 1"/>
    <property type="match status" value="1"/>
</dbReference>
<evidence type="ECO:0000256" key="2">
    <source>
        <dbReference type="SAM" id="MobiDB-lite"/>
    </source>
</evidence>
<sequence length="147" mass="16747">MLSDRKRELEHRLSATLEENDLLQGTVEELQDRVLILEKQGHDKDLQLHQSQMELQEVRLSYRQLQVKVEELTEERSLQSSAATSASLLSEIEQSMEAEELEQEREQVLASPSLRQVRWPGAPGGRPWPWRAHQPSLSTLPAVSASA</sequence>
<dbReference type="AlphaFoldDB" id="A0A8D0M1L3"/>
<evidence type="ECO:0000256" key="1">
    <source>
        <dbReference type="ARBA" id="ARBA00023054"/>
    </source>
</evidence>
<keyword evidence="1" id="KW-0175">Coiled coil</keyword>
<proteinExistence type="predicted"/>
<feature type="compositionally biased region" description="Polar residues" evidence="2">
    <location>
        <begin position="135"/>
        <end position="147"/>
    </location>
</feature>
<organism evidence="3 4">
    <name type="scientific">Sus scrofa</name>
    <name type="common">Pig</name>
    <dbReference type="NCBI Taxonomy" id="9823"/>
    <lineage>
        <taxon>Eukaryota</taxon>
        <taxon>Metazoa</taxon>
        <taxon>Chordata</taxon>
        <taxon>Craniata</taxon>
        <taxon>Vertebrata</taxon>
        <taxon>Euteleostomi</taxon>
        <taxon>Mammalia</taxon>
        <taxon>Eutheria</taxon>
        <taxon>Laurasiatheria</taxon>
        <taxon>Artiodactyla</taxon>
        <taxon>Suina</taxon>
        <taxon>Suidae</taxon>
        <taxon>Sus</taxon>
    </lineage>
</organism>
<dbReference type="PANTHER" id="PTHR32123">
    <property type="entry name" value="BICD FAMILY-LIKE CARGO ADAPTER"/>
    <property type="match status" value="1"/>
</dbReference>
<evidence type="ECO:0000313" key="4">
    <source>
        <dbReference type="Proteomes" id="UP000694722"/>
    </source>
</evidence>
<reference evidence="3" key="1">
    <citation type="submission" date="2025-08" db="UniProtKB">
        <authorList>
            <consortium name="Ensembl"/>
        </authorList>
    </citation>
    <scope>IDENTIFICATION</scope>
</reference>
<dbReference type="Ensembl" id="ENSSSCT00040102910.1">
    <property type="protein sequence ID" value="ENSSSCP00040046542.1"/>
    <property type="gene ID" value="ENSSSCG00040074443.1"/>
</dbReference>
<evidence type="ECO:0000313" key="3">
    <source>
        <dbReference type="Ensembl" id="ENSSSCP00040046542.1"/>
    </source>
</evidence>
<accession>A0A8D0M1L3</accession>
<dbReference type="InterPro" id="IPR051149">
    <property type="entry name" value="Spindly/BICDR_Dynein_Adapter"/>
</dbReference>
<protein>
    <submittedName>
        <fullName evidence="3">Uncharacterized protein</fullName>
    </submittedName>
</protein>
<feature type="region of interest" description="Disordered" evidence="2">
    <location>
        <begin position="74"/>
        <end position="147"/>
    </location>
</feature>
<feature type="compositionally biased region" description="Acidic residues" evidence="2">
    <location>
        <begin position="94"/>
        <end position="103"/>
    </location>
</feature>
<feature type="compositionally biased region" description="Low complexity" evidence="2">
    <location>
        <begin position="78"/>
        <end position="93"/>
    </location>
</feature>
<name>A0A8D0M1L3_PIG</name>
<dbReference type="Proteomes" id="UP000694722">
    <property type="component" value="Unplaced"/>
</dbReference>
<feature type="compositionally biased region" description="Low complexity" evidence="2">
    <location>
        <begin position="118"/>
        <end position="132"/>
    </location>
</feature>